<evidence type="ECO:0000256" key="1">
    <source>
        <dbReference type="ARBA" id="ARBA00001849"/>
    </source>
</evidence>
<proteinExistence type="inferred from homology"/>
<sequence length="692" mass="77832">MSATEELKQKFVSGELQYKKENEIYRLLGVSSRAGRDAVRAVLAELLSAGELVRDERGRFVSPEKLSLIKGVLSGNERGFAFLVREEGDLFIPHRSLHGAQHKDTVFARIVGGERGDEAEVYSILSRGVVSLTGTYYKEERGGYVSPDDKKYFEDVRIVGGRRRAFSGEKVLVKITAWPEGRKPEGEIEEVLGRGGDLSVEEEALIKTYGLAEGFTQKVLSEGRRVAAEKMPLAGRRDFRDVLTITIDGEDARDFDDAISIEKLEDGFLLGVHIADVSHYVRRGGALDREAYARGTSVYFPDRVLPMLPFELSNGICSLREGEDRLTLSCVMRVDQKGRVTEPDIAESVIRSRNRMTYTNVTKILDGDPELCERYAHLVPMLQNCRELAQILMRKRAARGSVDLDVKEAKITVSEDGEISVSEYERTISHRMIEEFMILANETVAEFMAAYEMPFVYRVHEKPSEEKAASFKAYLAELGIKVNFRPESVRPGEYGKILDALEASQSPMRHVVNRVMLRSMSKAKYAAENIGHFGLASECYCHFTSPIRRYPDLLVHRIVKLVLDGQAGEAQRFENFVDVASENCSQTERKADDAERAVDELYKVWYMRSHIGETFEGVVSGVTAFAVFVELPNTVEGRIRAETLPPDDYVFLEKNYTLKGQRRAFKIGDKLKITVAACDIGARKCDFVLAEE</sequence>
<dbReference type="PROSITE" id="PS50126">
    <property type="entry name" value="S1"/>
    <property type="match status" value="1"/>
</dbReference>
<dbReference type="SMART" id="SM00357">
    <property type="entry name" value="CSP"/>
    <property type="match status" value="1"/>
</dbReference>
<evidence type="ECO:0000256" key="5">
    <source>
        <dbReference type="ARBA" id="ARBA00022801"/>
    </source>
</evidence>
<dbReference type="Pfam" id="PF08206">
    <property type="entry name" value="OB_RNB"/>
    <property type="match status" value="1"/>
</dbReference>
<evidence type="ECO:0000256" key="8">
    <source>
        <dbReference type="HAMAP-Rule" id="MF_01895"/>
    </source>
</evidence>
<keyword evidence="6 8" id="KW-0269">Exonuclease</keyword>
<dbReference type="SMART" id="SM00316">
    <property type="entry name" value="S1"/>
    <property type="match status" value="1"/>
</dbReference>
<feature type="domain" description="S1 motif" evidence="10">
    <location>
        <begin position="612"/>
        <end position="692"/>
    </location>
</feature>
<dbReference type="SMART" id="SM00955">
    <property type="entry name" value="RNB"/>
    <property type="match status" value="1"/>
</dbReference>
<dbReference type="Pfam" id="PF00575">
    <property type="entry name" value="S1"/>
    <property type="match status" value="1"/>
</dbReference>
<dbReference type="CDD" id="cd04471">
    <property type="entry name" value="S1_RNase_R"/>
    <property type="match status" value="1"/>
</dbReference>
<dbReference type="PANTHER" id="PTHR23355">
    <property type="entry name" value="RIBONUCLEASE"/>
    <property type="match status" value="1"/>
</dbReference>
<reference evidence="11" key="1">
    <citation type="journal article" date="2021" name="PeerJ">
        <title>Extensive microbial diversity within the chicken gut microbiome revealed by metagenomics and culture.</title>
        <authorList>
            <person name="Gilroy R."/>
            <person name="Ravi A."/>
            <person name="Getino M."/>
            <person name="Pursley I."/>
            <person name="Horton D.L."/>
            <person name="Alikhan N.F."/>
            <person name="Baker D."/>
            <person name="Gharbi K."/>
            <person name="Hall N."/>
            <person name="Watson M."/>
            <person name="Adriaenssens E.M."/>
            <person name="Foster-Nyarko E."/>
            <person name="Jarju S."/>
            <person name="Secka A."/>
            <person name="Antonio M."/>
            <person name="Oren A."/>
            <person name="Chaudhuri R.R."/>
            <person name="La Ragione R."/>
            <person name="Hildebrand F."/>
            <person name="Pallen M.J."/>
        </authorList>
    </citation>
    <scope>NUCLEOTIDE SEQUENCE</scope>
    <source>
        <strain evidence="11">CHK187-5294</strain>
    </source>
</reference>
<evidence type="ECO:0000256" key="6">
    <source>
        <dbReference type="ARBA" id="ARBA00022839"/>
    </source>
</evidence>
<comment type="similarity">
    <text evidence="8">Belongs to the RNR ribonuclease family. RNase R subfamily.</text>
</comment>
<comment type="subcellular location">
    <subcellularLocation>
        <location evidence="2 8">Cytoplasm</location>
    </subcellularLocation>
</comment>
<dbReference type="Proteomes" id="UP000824132">
    <property type="component" value="Unassembled WGS sequence"/>
</dbReference>
<dbReference type="GO" id="GO:0003723">
    <property type="term" value="F:RNA binding"/>
    <property type="evidence" value="ECO:0007669"/>
    <property type="project" value="UniProtKB-UniRule"/>
</dbReference>
<dbReference type="InterPro" id="IPR001900">
    <property type="entry name" value="RNase_II/R"/>
</dbReference>
<dbReference type="InterPro" id="IPR011805">
    <property type="entry name" value="RNase_R"/>
</dbReference>
<dbReference type="InterPro" id="IPR050180">
    <property type="entry name" value="RNR_Ribonuclease"/>
</dbReference>
<dbReference type="PANTHER" id="PTHR23355:SF9">
    <property type="entry name" value="DIS3-LIKE EXONUCLEASE 2"/>
    <property type="match status" value="1"/>
</dbReference>
<dbReference type="EC" id="3.1.13.1" evidence="8"/>
<gene>
    <name evidence="8 11" type="primary">rnr</name>
    <name evidence="11" type="ORF">H9727_00645</name>
</gene>
<dbReference type="InterPro" id="IPR011129">
    <property type="entry name" value="CSD"/>
</dbReference>
<dbReference type="InterPro" id="IPR003029">
    <property type="entry name" value="S1_domain"/>
</dbReference>
<evidence type="ECO:0000313" key="12">
    <source>
        <dbReference type="Proteomes" id="UP000824132"/>
    </source>
</evidence>
<keyword evidence="9" id="KW-0175">Coiled coil</keyword>
<dbReference type="NCBIfam" id="TIGR02063">
    <property type="entry name" value="RNase_R"/>
    <property type="match status" value="1"/>
</dbReference>
<dbReference type="GO" id="GO:0005829">
    <property type="term" value="C:cytosol"/>
    <property type="evidence" value="ECO:0007669"/>
    <property type="project" value="TreeGrafter"/>
</dbReference>
<evidence type="ECO:0000259" key="10">
    <source>
        <dbReference type="PROSITE" id="PS50126"/>
    </source>
</evidence>
<evidence type="ECO:0000256" key="2">
    <source>
        <dbReference type="ARBA" id="ARBA00004496"/>
    </source>
</evidence>
<dbReference type="SUPFAM" id="SSF50249">
    <property type="entry name" value="Nucleic acid-binding proteins"/>
    <property type="match status" value="4"/>
</dbReference>
<dbReference type="Pfam" id="PF17876">
    <property type="entry name" value="CSD2"/>
    <property type="match status" value="1"/>
</dbReference>
<dbReference type="HAMAP" id="MF_01895">
    <property type="entry name" value="RNase_R"/>
    <property type="match status" value="1"/>
</dbReference>
<keyword evidence="7 8" id="KW-0694">RNA-binding</keyword>
<evidence type="ECO:0000313" key="11">
    <source>
        <dbReference type="EMBL" id="HIZ02774.1"/>
    </source>
</evidence>
<keyword evidence="5 8" id="KW-0378">Hydrolase</keyword>
<dbReference type="InterPro" id="IPR012340">
    <property type="entry name" value="NA-bd_OB-fold"/>
</dbReference>
<evidence type="ECO:0000256" key="7">
    <source>
        <dbReference type="ARBA" id="ARBA00022884"/>
    </source>
</evidence>
<dbReference type="GO" id="GO:0008859">
    <property type="term" value="F:exoribonuclease II activity"/>
    <property type="evidence" value="ECO:0007669"/>
    <property type="project" value="UniProtKB-UniRule"/>
</dbReference>
<dbReference type="InterPro" id="IPR013223">
    <property type="entry name" value="RNase_B_OB_dom"/>
</dbReference>
<accession>A0A9D2A7S8</accession>
<keyword evidence="3 8" id="KW-0963">Cytoplasm</keyword>
<organism evidence="11 12">
    <name type="scientific">Candidatus Borkfalkia avistercoris</name>
    <dbReference type="NCBI Taxonomy" id="2838504"/>
    <lineage>
        <taxon>Bacteria</taxon>
        <taxon>Bacillati</taxon>
        <taxon>Bacillota</taxon>
        <taxon>Clostridia</taxon>
        <taxon>Christensenellales</taxon>
        <taxon>Christensenellaceae</taxon>
        <taxon>Candidatus Borkfalkia</taxon>
    </lineage>
</organism>
<comment type="caution">
    <text evidence="11">The sequence shown here is derived from an EMBL/GenBank/DDBJ whole genome shotgun (WGS) entry which is preliminary data.</text>
</comment>
<dbReference type="AlphaFoldDB" id="A0A9D2A7S8"/>
<protein>
    <recommendedName>
        <fullName evidence="8">Ribonuclease R</fullName>
        <shortName evidence="8">RNase R</shortName>
        <ecNumber evidence="8">3.1.13.1</ecNumber>
    </recommendedName>
</protein>
<dbReference type="Pfam" id="PF00773">
    <property type="entry name" value="RNB"/>
    <property type="match status" value="1"/>
</dbReference>
<keyword evidence="4 8" id="KW-0540">Nuclease</keyword>
<dbReference type="EMBL" id="DXCL01000005">
    <property type="protein sequence ID" value="HIZ02774.1"/>
    <property type="molecule type" value="Genomic_DNA"/>
</dbReference>
<dbReference type="InterPro" id="IPR040476">
    <property type="entry name" value="CSD2"/>
</dbReference>
<dbReference type="NCBIfam" id="TIGR00358">
    <property type="entry name" value="3_prime_RNase"/>
    <property type="match status" value="1"/>
</dbReference>
<dbReference type="InterPro" id="IPR004476">
    <property type="entry name" value="RNase_II/RNase_R"/>
</dbReference>
<feature type="coiled-coil region" evidence="9">
    <location>
        <begin position="577"/>
        <end position="604"/>
    </location>
</feature>
<evidence type="ECO:0000256" key="4">
    <source>
        <dbReference type="ARBA" id="ARBA00022722"/>
    </source>
</evidence>
<comment type="catalytic activity">
    <reaction evidence="1 8">
        <text>Exonucleolytic cleavage in the 3'- to 5'-direction to yield nucleoside 5'-phosphates.</text>
        <dbReference type="EC" id="3.1.13.1"/>
    </reaction>
</comment>
<evidence type="ECO:0000256" key="9">
    <source>
        <dbReference type="SAM" id="Coils"/>
    </source>
</evidence>
<reference evidence="11" key="2">
    <citation type="submission" date="2021-04" db="EMBL/GenBank/DDBJ databases">
        <authorList>
            <person name="Gilroy R."/>
        </authorList>
    </citation>
    <scope>NUCLEOTIDE SEQUENCE</scope>
    <source>
        <strain evidence="11">CHK187-5294</strain>
    </source>
</reference>
<comment type="function">
    <text evidence="8">3'-5' exoribonuclease that releases 5'-nucleoside monophosphates and is involved in maturation of structured RNAs.</text>
</comment>
<name>A0A9D2A7S8_9FIRM</name>
<dbReference type="Gene3D" id="2.40.50.140">
    <property type="entry name" value="Nucleic acid-binding proteins"/>
    <property type="match status" value="2"/>
</dbReference>
<evidence type="ECO:0000256" key="3">
    <source>
        <dbReference type="ARBA" id="ARBA00022490"/>
    </source>
</evidence>
<dbReference type="GO" id="GO:0006402">
    <property type="term" value="P:mRNA catabolic process"/>
    <property type="evidence" value="ECO:0007669"/>
    <property type="project" value="TreeGrafter"/>
</dbReference>